<gene>
    <name evidence="2" type="ORF">SMNM65_09960</name>
</gene>
<dbReference type="GO" id="GO:0006260">
    <property type="term" value="P:DNA replication"/>
    <property type="evidence" value="ECO:0007669"/>
    <property type="project" value="InterPro"/>
</dbReference>
<dbReference type="EMBL" id="AP023349">
    <property type="protein sequence ID" value="BCJ10564.1"/>
    <property type="molecule type" value="Genomic_DNA"/>
</dbReference>
<proteinExistence type="predicted"/>
<evidence type="ECO:0000313" key="3">
    <source>
        <dbReference type="Proteomes" id="UP000516106"/>
    </source>
</evidence>
<dbReference type="PANTHER" id="PTHR32294">
    <property type="entry name" value="DNA POLYMERASE III SUBUNIT ALPHA"/>
    <property type="match status" value="1"/>
</dbReference>
<sequence>MIAQLDTKTVYSFMESVISIEKYVRAAKEYGYTHLAMMDIDNLYGAFDFLEVTKKYGIHPLLGLEMTVLVDDKDVNLRFLALSSVGYQQLMKLSTAKMQGEKTWSVLSQYLEDIAVIVPYFEELELLDLGCDYYIGVYPETLASEFHHPILPLYRVNAFESRDREVLQVLTAIKENLPLREVPLRSRQDVFISASSLEKLFLERFPQALDNLEKLISGISYDLDTSLKLPRFNPARPAVEELRERAELGACSEGVNW</sequence>
<dbReference type="SUPFAM" id="SSF89550">
    <property type="entry name" value="PHP domain-like"/>
    <property type="match status" value="1"/>
</dbReference>
<organism evidence="2 3">
    <name type="scientific">Streptococcus mitis</name>
    <dbReference type="NCBI Taxonomy" id="28037"/>
    <lineage>
        <taxon>Bacteria</taxon>
        <taxon>Bacillati</taxon>
        <taxon>Bacillota</taxon>
        <taxon>Bacilli</taxon>
        <taxon>Lactobacillales</taxon>
        <taxon>Streptococcaceae</taxon>
        <taxon>Streptococcus</taxon>
        <taxon>Streptococcus mitis group</taxon>
    </lineage>
</organism>
<dbReference type="Gene3D" id="3.20.20.140">
    <property type="entry name" value="Metal-dependent hydrolases"/>
    <property type="match status" value="1"/>
</dbReference>
<dbReference type="Pfam" id="PF02811">
    <property type="entry name" value="PHP"/>
    <property type="match status" value="1"/>
</dbReference>
<dbReference type="PANTHER" id="PTHR32294:SF0">
    <property type="entry name" value="DNA POLYMERASE III SUBUNIT ALPHA"/>
    <property type="match status" value="1"/>
</dbReference>
<protein>
    <recommendedName>
        <fullName evidence="1">Polymerase/histidinol phosphatase N-terminal domain-containing protein</fullName>
    </recommendedName>
</protein>
<reference evidence="3" key="1">
    <citation type="submission" date="2020-08" db="EMBL/GenBank/DDBJ databases">
        <title>Complete genome sequence of Streptococcus mitis strain Nm-65.</title>
        <authorList>
            <person name="Tabata A."/>
            <person name="Ohkuni H."/>
            <person name="Nagamune H."/>
        </authorList>
    </citation>
    <scope>NUCLEOTIDE SEQUENCE [LARGE SCALE GENOMIC DNA]</scope>
    <source>
        <strain evidence="3">Nm-65</strain>
    </source>
</reference>
<accession>A0A7G1IT16</accession>
<dbReference type="InterPro" id="IPR016195">
    <property type="entry name" value="Pol/histidinol_Pase-like"/>
</dbReference>
<dbReference type="AlphaFoldDB" id="A0A7G1IT16"/>
<feature type="domain" description="Polymerase/histidinol phosphatase N-terminal" evidence="1">
    <location>
        <begin position="3"/>
        <end position="70"/>
    </location>
</feature>
<evidence type="ECO:0000259" key="1">
    <source>
        <dbReference type="SMART" id="SM00481"/>
    </source>
</evidence>
<evidence type="ECO:0000313" key="2">
    <source>
        <dbReference type="EMBL" id="BCJ10564.1"/>
    </source>
</evidence>
<dbReference type="InterPro" id="IPR004805">
    <property type="entry name" value="DnaE2/DnaE/PolC"/>
</dbReference>
<name>A0A7G1IT16_STRMT</name>
<dbReference type="GO" id="GO:0008408">
    <property type="term" value="F:3'-5' exonuclease activity"/>
    <property type="evidence" value="ECO:0007669"/>
    <property type="project" value="InterPro"/>
</dbReference>
<dbReference type="Proteomes" id="UP000516106">
    <property type="component" value="Chromosome"/>
</dbReference>
<dbReference type="CDD" id="cd07431">
    <property type="entry name" value="PHP_PolIIIA"/>
    <property type="match status" value="1"/>
</dbReference>
<dbReference type="InterPro" id="IPR003141">
    <property type="entry name" value="Pol/His_phosphatase_N"/>
</dbReference>
<dbReference type="SMART" id="SM00481">
    <property type="entry name" value="POLIIIAc"/>
    <property type="match status" value="1"/>
</dbReference>
<dbReference type="InterPro" id="IPR004013">
    <property type="entry name" value="PHP_dom"/>
</dbReference>